<dbReference type="SUPFAM" id="SSF160059">
    <property type="entry name" value="PriA/YqbF domain"/>
    <property type="match status" value="1"/>
</dbReference>
<feature type="region of interest" description="Disordered" evidence="1">
    <location>
        <begin position="106"/>
        <end position="177"/>
    </location>
</feature>
<gene>
    <name evidence="3" type="ORF">BFL40_32330</name>
    <name evidence="4" type="ORF">SAMN04515675_5227</name>
</gene>
<feature type="region of interest" description="Disordered" evidence="1">
    <location>
        <begin position="60"/>
        <end position="85"/>
    </location>
</feature>
<dbReference type="Gene3D" id="3.40.5.80">
    <property type="match status" value="1"/>
</dbReference>
<evidence type="ECO:0000259" key="2">
    <source>
        <dbReference type="Pfam" id="PF17891"/>
    </source>
</evidence>
<evidence type="ECO:0000313" key="4">
    <source>
        <dbReference type="EMBL" id="SEE38085.1"/>
    </source>
</evidence>
<sequence>MTIIIKAKHNGFRRCGIAHPSQPTKYADDFFTEEQLKALIKEPQLILAYEEDEFDQVQDEPNADISKAALSQAPDAAPATQSQASETVITPVAASLAVAAEPVHVAGAPETGGTEPVLGGASDHAVDPLTGPAPLTAPVVQPAEPIQADATEPVGKVLSVEVKPEKARSPKAKDSAK</sequence>
<dbReference type="InterPro" id="IPR041227">
    <property type="entry name" value="FluMu_N"/>
</dbReference>
<comment type="caution">
    <text evidence="3">The sequence shown here is derived from an EMBL/GenBank/DDBJ whole genome shotgun (WGS) entry which is preliminary data.</text>
</comment>
<dbReference type="Proteomes" id="UP000181661">
    <property type="component" value="Unassembled WGS sequence"/>
</dbReference>
<feature type="compositionally biased region" description="Low complexity" evidence="1">
    <location>
        <begin position="68"/>
        <end position="79"/>
    </location>
</feature>
<dbReference type="AlphaFoldDB" id="A0A1S2UB34"/>
<protein>
    <recommendedName>
        <fullName evidence="2">Mu-like prophage FluMu N-terminal domain-containing protein</fullName>
    </recommendedName>
</protein>
<dbReference type="EMBL" id="MDDR01000066">
    <property type="protein sequence ID" value="OIN43340.1"/>
    <property type="molecule type" value="Genomic_DNA"/>
</dbReference>
<reference evidence="3 5" key="1">
    <citation type="submission" date="2016-08" db="EMBL/GenBank/DDBJ databases">
        <title>Draft genome sequence of Pseudomonas costantinii LMG 22119, type strain isolated from cultivated mushroom (Agaricus bisporus) sporophores.</title>
        <authorList>
            <person name="Tambong J.T."/>
        </authorList>
    </citation>
    <scope>NUCLEOTIDE SEQUENCE [LARGE SCALE GENOMIC DNA]</scope>
    <source>
        <strain evidence="3 5">LMG 22119</strain>
    </source>
</reference>
<keyword evidence="6" id="KW-1185">Reference proteome</keyword>
<dbReference type="RefSeq" id="WP_071487752.1">
    <property type="nucleotide sequence ID" value="NZ_FNTS01000002.1"/>
</dbReference>
<evidence type="ECO:0000313" key="6">
    <source>
        <dbReference type="Proteomes" id="UP000182179"/>
    </source>
</evidence>
<feature type="domain" description="Mu-like prophage FluMu N-terminal" evidence="2">
    <location>
        <begin position="3"/>
        <end position="46"/>
    </location>
</feature>
<dbReference type="OrthoDB" id="3035975at2"/>
<dbReference type="Pfam" id="PF17891">
    <property type="entry name" value="FluMu_N"/>
    <property type="match status" value="1"/>
</dbReference>
<evidence type="ECO:0000256" key="1">
    <source>
        <dbReference type="SAM" id="MobiDB-lite"/>
    </source>
</evidence>
<feature type="compositionally biased region" description="Basic and acidic residues" evidence="1">
    <location>
        <begin position="162"/>
        <end position="177"/>
    </location>
</feature>
<accession>A0A1S2UB34</accession>
<proteinExistence type="predicted"/>
<organism evidence="3 5">
    <name type="scientific">Pseudomonas costantinii</name>
    <dbReference type="NCBI Taxonomy" id="168469"/>
    <lineage>
        <taxon>Bacteria</taxon>
        <taxon>Pseudomonadati</taxon>
        <taxon>Pseudomonadota</taxon>
        <taxon>Gammaproteobacteria</taxon>
        <taxon>Pseudomonadales</taxon>
        <taxon>Pseudomonadaceae</taxon>
        <taxon>Pseudomonas</taxon>
    </lineage>
</organism>
<dbReference type="EMBL" id="FNTS01000002">
    <property type="protein sequence ID" value="SEE38085.1"/>
    <property type="molecule type" value="Genomic_DNA"/>
</dbReference>
<evidence type="ECO:0000313" key="3">
    <source>
        <dbReference type="EMBL" id="OIN43340.1"/>
    </source>
</evidence>
<reference evidence="4 6" key="2">
    <citation type="submission" date="2016-10" db="EMBL/GenBank/DDBJ databases">
        <authorList>
            <person name="Varghese N."/>
            <person name="Submissions S."/>
        </authorList>
    </citation>
    <scope>NUCLEOTIDE SEQUENCE [LARGE SCALE GENOMIC DNA]</scope>
    <source>
        <strain evidence="4 6">BS2773</strain>
    </source>
</reference>
<dbReference type="Proteomes" id="UP000182179">
    <property type="component" value="Unassembled WGS sequence"/>
</dbReference>
<evidence type="ECO:0000313" key="5">
    <source>
        <dbReference type="Proteomes" id="UP000181661"/>
    </source>
</evidence>
<name>A0A1S2UB34_9PSED</name>